<dbReference type="CDD" id="cd06186">
    <property type="entry name" value="NOX_Duox_like_FAD_NADP"/>
    <property type="match status" value="1"/>
</dbReference>
<keyword evidence="6" id="KW-0521">NADP</keyword>
<dbReference type="Pfam" id="PF08022">
    <property type="entry name" value="FAD_binding_8"/>
    <property type="match status" value="1"/>
</dbReference>
<keyword evidence="10" id="KW-0539">Nucleus</keyword>
<feature type="compositionally biased region" description="Basic and acidic residues" evidence="11">
    <location>
        <begin position="431"/>
        <end position="443"/>
    </location>
</feature>
<dbReference type="CDD" id="cd01925">
    <property type="entry name" value="cyclophilin_CeCYP16-like"/>
    <property type="match status" value="1"/>
</dbReference>
<dbReference type="InterPro" id="IPR013112">
    <property type="entry name" value="FAD-bd_8"/>
</dbReference>
<dbReference type="SMART" id="SM00855">
    <property type="entry name" value="PGAM"/>
    <property type="match status" value="1"/>
</dbReference>
<gene>
    <name evidence="15" type="ORF">JM16_005924</name>
</gene>
<evidence type="ECO:0000256" key="5">
    <source>
        <dbReference type="ARBA" id="ARBA00022827"/>
    </source>
</evidence>
<dbReference type="SFLD" id="SFLDG01169">
    <property type="entry name" value="NADPH_oxidase_subgroup_(NOX)"/>
    <property type="match status" value="1"/>
</dbReference>
<reference evidence="15" key="2">
    <citation type="submission" date="2020-06" db="EMBL/GenBank/DDBJ databases">
        <authorList>
            <person name="Studholme D.J."/>
        </authorList>
    </citation>
    <scope>NUCLEOTIDE SEQUENCE</scope>
    <source>
        <strain evidence="15">NZFS 2646</strain>
    </source>
</reference>
<evidence type="ECO:0000259" key="13">
    <source>
        <dbReference type="PROSITE" id="PS50072"/>
    </source>
</evidence>
<dbReference type="PRINTS" id="PR00153">
    <property type="entry name" value="CSAPPISMRASE"/>
</dbReference>
<dbReference type="SFLD" id="SFLDG01168">
    <property type="entry name" value="Ferric_reductase_subgroup_(FRE"/>
    <property type="match status" value="1"/>
</dbReference>
<sequence length="1395" mass="159092">MSNIYITEPATEGKVLLHTSFGDLDVELWPQQAPKACRNFVQLCLEGYYDQTIFHRIIAGFMVQGGDPTSTGNGGESIYDGAFIDEFHSRLRFNHRGLLAMANENKPNTNHSQFFFTLDACDFLDKKHTIFGKITGNTIFNLLSVRDLETDANDHPTNPPKFLSAEVLWNPFEDIVPRYEILRRATKHKPSEVTVEEVQKKKKRERKATKDLKLLSFGDEEEAFQEEIDGGSKKSKKKKVKTMLSSHDLLDDRKLKSEVDSEVLQKITETNDETTGEGKKEEARANLKAAVAAASAGSKQAHSTTKAQDQVEPKSEGKHGTFATGTMEWDADKKRDREEYAKLRDELRKSRKAVPLLMGEEAKKQESDRAFQDMLTPLQQQRQKYLQRKKAKSRSSREQDTLSKLKKFQAALVDVNSKQPAKDTESDESSEDSKKSAAADKGYHGQVLEGDDDDDDTNEDKSWMTAKLKFKKHIDDQFRSGNEPSTDLKVVYFVRHGQGFHNEAIKNYGSEHWYKELVFSPIYKDADLTPLGIRDAQAKGPPSIKAELERAMPPIERVVVSPVSRAIQTAQNFFAKDQVPDAPFVCMEGCRERLGIDTCNNRRTLSELRTKFPDVDFSAIEDEEDVLWTPTRQETDEEIQTRAKAFLSELFSTVPERHVAVVTHFHFIQAGCTSADLVKMVSKRDPNQSERLPVELGERTIPPNNSSTITPTIASEYEILKGNTPVESLEADEKCRFLFEMFDVEHRGVLSKEGVRAFIEATFAANGVNFLGEFDYDTVVDKIFDRCRQHDKMTYGEFKIVFAAIVAEADDDKSKGALERLSVMAETQHQQEMATNFEKGGRWYRVKAFCRKYNAEIFWLTLYFMLMIGVFIAKASRFAFDPAVGNCPRIAKGFAEICLVNTMFVLLPMCRNFVTGLRTLPVVVNHLPVDQHIEFHKICGVVLLIASVGHTAAWLAIVIYVRTVSLSVWEESAYHHLAFVRDENLFLFALRVPIWTGVVMLLCAGIAAPLCMAKIRRGKFNLFWVSHMLFVPFLVLMAFHGFARWVAAPQAHYWVLPPIVIYLVEKRYRMAQVFGGKTTISQVQLSKEAVAIFMKKPKSFGRRQRFLPGMYVFINVPTISKFEWHPFTISSAPEDKFLSLHIQRAGDWTDTLYNRLAQLSKQHEVSRMEDQGNSAMSLYPTIYLDGPIGAPAQDYACYREVILIGAGIGVTPFASILRSIMHQWESFRCPHCKHIRFPPNFQLRKIYFYWVTREQESLTWFTNTMNQLSEMDSENRLEIHNFYSAVKSEAVIAPLQALQDFIHNTEGQDIISGLHTKQKTHFGRPDWKNELTRVARNHRRLEPLEELSGEREEIGVFFCGPKTLGNVIDEQCMLLNQAKVRQTPDVEFDFHSENF</sequence>
<dbReference type="FunFam" id="2.40.100.10:FF:000007">
    <property type="entry name" value="Peptidyl-prolyl cis-trans isomerase CWC27 homolog"/>
    <property type="match status" value="1"/>
</dbReference>
<dbReference type="Pfam" id="PF08030">
    <property type="entry name" value="NAD_binding_6"/>
    <property type="match status" value="1"/>
</dbReference>
<dbReference type="InterPro" id="IPR029000">
    <property type="entry name" value="Cyclophilin-like_dom_sf"/>
</dbReference>
<evidence type="ECO:0000313" key="15">
    <source>
        <dbReference type="EMBL" id="KAG2521187.1"/>
    </source>
</evidence>
<evidence type="ECO:0000256" key="3">
    <source>
        <dbReference type="ARBA" id="ARBA00022630"/>
    </source>
</evidence>
<proteinExistence type="predicted"/>
<dbReference type="SUPFAM" id="SSF52343">
    <property type="entry name" value="Ferredoxin reductase-like, C-terminal NADP-linked domain"/>
    <property type="match status" value="1"/>
</dbReference>
<feature type="domain" description="PPIase cyclophilin-type" evidence="13">
    <location>
        <begin position="18"/>
        <end position="167"/>
    </location>
</feature>
<feature type="region of interest" description="Disordered" evidence="11">
    <location>
        <begin position="348"/>
        <end position="460"/>
    </location>
</feature>
<dbReference type="InterPro" id="IPR039261">
    <property type="entry name" value="FNR_nucleotide-bd"/>
</dbReference>
<comment type="subcellular location">
    <subcellularLocation>
        <location evidence="2">Membrane</location>
        <topology evidence="2">Multi-pass membrane protein</topology>
    </subcellularLocation>
    <subcellularLocation>
        <location evidence="1">Nucleus</location>
    </subcellularLocation>
</comment>
<keyword evidence="9 12" id="KW-0472">Membrane</keyword>
<dbReference type="Gene3D" id="3.40.50.80">
    <property type="entry name" value="Nucleotide-binding domain of ferredoxin-NADP reductase (FNR) module"/>
    <property type="match status" value="1"/>
</dbReference>
<evidence type="ECO:0000313" key="16">
    <source>
        <dbReference type="Proteomes" id="UP000785171"/>
    </source>
</evidence>
<dbReference type="Pfam" id="PF01794">
    <property type="entry name" value="Ferric_reduct"/>
    <property type="match status" value="1"/>
</dbReference>
<protein>
    <submittedName>
        <fullName evidence="15">Uncharacterized protein</fullName>
    </submittedName>
</protein>
<dbReference type="PROSITE" id="PS50072">
    <property type="entry name" value="CSA_PPIASE_2"/>
    <property type="match status" value="1"/>
</dbReference>
<dbReference type="InterPro" id="IPR020892">
    <property type="entry name" value="Cyclophilin-type_PPIase_CS"/>
</dbReference>
<dbReference type="GO" id="GO:0003755">
    <property type="term" value="F:peptidyl-prolyl cis-trans isomerase activity"/>
    <property type="evidence" value="ECO:0007669"/>
    <property type="project" value="InterPro"/>
</dbReference>
<dbReference type="InterPro" id="IPR013078">
    <property type="entry name" value="His_Pase_superF_clade-1"/>
</dbReference>
<dbReference type="EMBL" id="JPWV03000209">
    <property type="protein sequence ID" value="KAG2521187.1"/>
    <property type="molecule type" value="Genomic_DNA"/>
</dbReference>
<dbReference type="Gene3D" id="2.40.100.10">
    <property type="entry name" value="Cyclophilin-like"/>
    <property type="match status" value="1"/>
</dbReference>
<dbReference type="SFLD" id="SFLDS00052">
    <property type="entry name" value="Ferric_Reductase_Domain"/>
    <property type="match status" value="1"/>
</dbReference>
<dbReference type="GO" id="GO:0005634">
    <property type="term" value="C:nucleus"/>
    <property type="evidence" value="ECO:0007669"/>
    <property type="project" value="UniProtKB-SubCell"/>
</dbReference>
<name>A0A8T0LTD7_9STRA</name>
<dbReference type="Gene3D" id="1.10.238.10">
    <property type="entry name" value="EF-hand"/>
    <property type="match status" value="1"/>
</dbReference>
<evidence type="ECO:0000256" key="2">
    <source>
        <dbReference type="ARBA" id="ARBA00004141"/>
    </source>
</evidence>
<dbReference type="InterPro" id="IPR029033">
    <property type="entry name" value="His_PPase_superfam"/>
</dbReference>
<evidence type="ECO:0000256" key="4">
    <source>
        <dbReference type="ARBA" id="ARBA00022692"/>
    </source>
</evidence>
<dbReference type="SUPFAM" id="SSF50891">
    <property type="entry name" value="Cyclophilin-like"/>
    <property type="match status" value="1"/>
</dbReference>
<accession>A0A8T0LTD7</accession>
<dbReference type="InterPro" id="IPR050369">
    <property type="entry name" value="RBOH/FRE"/>
</dbReference>
<dbReference type="PROSITE" id="PS00170">
    <property type="entry name" value="CSA_PPIASE_1"/>
    <property type="match status" value="1"/>
</dbReference>
<dbReference type="Proteomes" id="UP000785171">
    <property type="component" value="Unassembled WGS sequence"/>
</dbReference>
<keyword evidence="3" id="KW-0285">Flavoprotein</keyword>
<evidence type="ECO:0000256" key="11">
    <source>
        <dbReference type="SAM" id="MobiDB-lite"/>
    </source>
</evidence>
<dbReference type="InterPro" id="IPR013130">
    <property type="entry name" value="Fe3_Rdtase_TM_dom"/>
</dbReference>
<dbReference type="GO" id="GO:0016491">
    <property type="term" value="F:oxidoreductase activity"/>
    <property type="evidence" value="ECO:0007669"/>
    <property type="project" value="UniProtKB-KW"/>
</dbReference>
<dbReference type="PANTHER" id="PTHR11972:SF153">
    <property type="entry name" value="SUPEROXIDE-GENERATING NADPH OXIDASE HEAVY CHAIN SUBUNIT A"/>
    <property type="match status" value="1"/>
</dbReference>
<dbReference type="Pfam" id="PF00160">
    <property type="entry name" value="Pro_isomerase"/>
    <property type="match status" value="1"/>
</dbReference>
<dbReference type="CDD" id="cd07067">
    <property type="entry name" value="HP_PGM_like"/>
    <property type="match status" value="1"/>
</dbReference>
<feature type="compositionally biased region" description="Acidic residues" evidence="11">
    <location>
        <begin position="449"/>
        <end position="458"/>
    </location>
</feature>
<feature type="compositionally biased region" description="Basic and acidic residues" evidence="11">
    <location>
        <begin position="276"/>
        <end position="285"/>
    </location>
</feature>
<dbReference type="InterPro" id="IPR013121">
    <property type="entry name" value="Fe_red_NAD-bd_6"/>
</dbReference>
<keyword evidence="4 12" id="KW-0812">Transmembrane</keyword>
<keyword evidence="5" id="KW-0274">FAD</keyword>
<feature type="compositionally biased region" description="Basic and acidic residues" evidence="11">
    <location>
        <begin position="360"/>
        <end position="371"/>
    </location>
</feature>
<feature type="transmembrane region" description="Helical" evidence="12">
    <location>
        <begin position="941"/>
        <end position="965"/>
    </location>
</feature>
<evidence type="ECO:0000259" key="14">
    <source>
        <dbReference type="PROSITE" id="PS51384"/>
    </source>
</evidence>
<evidence type="ECO:0000256" key="1">
    <source>
        <dbReference type="ARBA" id="ARBA00004123"/>
    </source>
</evidence>
<evidence type="ECO:0000256" key="9">
    <source>
        <dbReference type="ARBA" id="ARBA00023136"/>
    </source>
</evidence>
<dbReference type="GO" id="GO:0006457">
    <property type="term" value="P:protein folding"/>
    <property type="evidence" value="ECO:0007669"/>
    <property type="project" value="InterPro"/>
</dbReference>
<dbReference type="Gene3D" id="2.40.30.10">
    <property type="entry name" value="Translation factors"/>
    <property type="match status" value="1"/>
</dbReference>
<evidence type="ECO:0000256" key="7">
    <source>
        <dbReference type="ARBA" id="ARBA00022989"/>
    </source>
</evidence>
<keyword evidence="8" id="KW-0560">Oxidoreductase</keyword>
<feature type="compositionally biased region" description="Low complexity" evidence="11">
    <location>
        <begin position="286"/>
        <end position="301"/>
    </location>
</feature>
<dbReference type="InterPro" id="IPR017927">
    <property type="entry name" value="FAD-bd_FR_type"/>
</dbReference>
<feature type="compositionally biased region" description="Basic residues" evidence="11">
    <location>
        <begin position="385"/>
        <end position="394"/>
    </location>
</feature>
<evidence type="ECO:0000256" key="8">
    <source>
        <dbReference type="ARBA" id="ARBA00023002"/>
    </source>
</evidence>
<reference evidence="15" key="1">
    <citation type="journal article" date="2015" name="Genom Data">
        <title>Genome sequences of six Phytophthora species associated with forests in New Zealand.</title>
        <authorList>
            <person name="Studholme D.J."/>
            <person name="McDougal R.L."/>
            <person name="Sambles C."/>
            <person name="Hansen E."/>
            <person name="Hardy G."/>
            <person name="Grant M."/>
            <person name="Ganley R.J."/>
            <person name="Williams N.M."/>
        </authorList>
    </citation>
    <scope>NUCLEOTIDE SEQUENCE</scope>
    <source>
        <strain evidence="15">NZFS 2646</strain>
    </source>
</reference>
<dbReference type="SUPFAM" id="SSF47473">
    <property type="entry name" value="EF-hand"/>
    <property type="match status" value="1"/>
</dbReference>
<dbReference type="GO" id="GO:0005886">
    <property type="term" value="C:plasma membrane"/>
    <property type="evidence" value="ECO:0007669"/>
    <property type="project" value="TreeGrafter"/>
</dbReference>
<dbReference type="SUPFAM" id="SSF63380">
    <property type="entry name" value="Riboflavin synthase domain-like"/>
    <property type="match status" value="1"/>
</dbReference>
<feature type="transmembrane region" description="Helical" evidence="12">
    <location>
        <begin position="1020"/>
        <end position="1039"/>
    </location>
</feature>
<evidence type="ECO:0000256" key="6">
    <source>
        <dbReference type="ARBA" id="ARBA00022857"/>
    </source>
</evidence>
<feature type="domain" description="FAD-binding FR-type" evidence="14">
    <location>
        <begin position="1072"/>
        <end position="1194"/>
    </location>
</feature>
<dbReference type="InterPro" id="IPR017938">
    <property type="entry name" value="Riboflavin_synthase-like_b-brl"/>
</dbReference>
<evidence type="ECO:0000256" key="10">
    <source>
        <dbReference type="ARBA" id="ARBA00023242"/>
    </source>
</evidence>
<dbReference type="SUPFAM" id="SSF53254">
    <property type="entry name" value="Phosphoglycerate mutase-like"/>
    <property type="match status" value="1"/>
</dbReference>
<dbReference type="PANTHER" id="PTHR11972">
    <property type="entry name" value="NADPH OXIDASE"/>
    <property type="match status" value="1"/>
</dbReference>
<keyword evidence="7 12" id="KW-1133">Transmembrane helix</keyword>
<comment type="caution">
    <text evidence="15">The sequence shown here is derived from an EMBL/GenBank/DDBJ whole genome shotgun (WGS) entry which is preliminary data.</text>
</comment>
<organism evidence="15 16">
    <name type="scientific">Phytophthora kernoviae</name>
    <dbReference type="NCBI Taxonomy" id="325452"/>
    <lineage>
        <taxon>Eukaryota</taxon>
        <taxon>Sar</taxon>
        <taxon>Stramenopiles</taxon>
        <taxon>Oomycota</taxon>
        <taxon>Peronosporomycetes</taxon>
        <taxon>Peronosporales</taxon>
        <taxon>Peronosporaceae</taxon>
        <taxon>Phytophthora</taxon>
    </lineage>
</organism>
<feature type="transmembrane region" description="Helical" evidence="12">
    <location>
        <begin position="985"/>
        <end position="1008"/>
    </location>
</feature>
<feature type="compositionally biased region" description="Basic and acidic residues" evidence="11">
    <location>
        <begin position="309"/>
        <end position="319"/>
    </location>
</feature>
<feature type="region of interest" description="Disordered" evidence="11">
    <location>
        <begin position="266"/>
        <end position="335"/>
    </location>
</feature>
<dbReference type="Gene3D" id="3.40.50.1240">
    <property type="entry name" value="Phosphoglycerate mutase-like"/>
    <property type="match status" value="1"/>
</dbReference>
<dbReference type="InterPro" id="IPR002130">
    <property type="entry name" value="Cyclophilin-type_PPIase_dom"/>
</dbReference>
<feature type="transmembrane region" description="Helical" evidence="12">
    <location>
        <begin position="857"/>
        <end position="873"/>
    </location>
</feature>
<evidence type="ECO:0000256" key="12">
    <source>
        <dbReference type="SAM" id="Phobius"/>
    </source>
</evidence>
<dbReference type="InterPro" id="IPR011992">
    <property type="entry name" value="EF-hand-dom_pair"/>
</dbReference>
<dbReference type="Pfam" id="PF00300">
    <property type="entry name" value="His_Phos_1"/>
    <property type="match status" value="1"/>
</dbReference>
<dbReference type="PROSITE" id="PS51384">
    <property type="entry name" value="FAD_FR"/>
    <property type="match status" value="1"/>
</dbReference>